<feature type="signal peptide" evidence="1">
    <location>
        <begin position="1"/>
        <end position="19"/>
    </location>
</feature>
<sequence length="266" mass="29503">MFLLDILLSLFIFLRSASTYLAFLLRGSASSGPSWLAYAPDHTLIPSIPHAKRSHKPAQNPSGAGSIHFYWLQARPPVHALPLLLEPVPPLPQLDITVQDHSCRSPERRSRRMCLYRGVGDPDHQIAFASTMGNFVSTTRSVRTNLVPQCYGWFTLPHFEGVPRLHPFASDAKAPNAILIQCFEGAVRIDVDVTVDLAEQALTAMSHIHDARIRINGLELTGAMVYRWSLYNQVILPDRLLGLTPEEDLLPCPPVAFGLEVVSVVQ</sequence>
<evidence type="ECO:0008006" key="4">
    <source>
        <dbReference type="Google" id="ProtNLM"/>
    </source>
</evidence>
<evidence type="ECO:0000313" key="2">
    <source>
        <dbReference type="EMBL" id="KDQ52348.1"/>
    </source>
</evidence>
<reference evidence="3" key="1">
    <citation type="journal article" date="2014" name="Proc. Natl. Acad. Sci. U.S.A.">
        <title>Extensive sampling of basidiomycete genomes demonstrates inadequacy of the white-rot/brown-rot paradigm for wood decay fungi.</title>
        <authorList>
            <person name="Riley R."/>
            <person name="Salamov A.A."/>
            <person name="Brown D.W."/>
            <person name="Nagy L.G."/>
            <person name="Floudas D."/>
            <person name="Held B.W."/>
            <person name="Levasseur A."/>
            <person name="Lombard V."/>
            <person name="Morin E."/>
            <person name="Otillar R."/>
            <person name="Lindquist E.A."/>
            <person name="Sun H."/>
            <person name="LaButti K.M."/>
            <person name="Schmutz J."/>
            <person name="Jabbour D."/>
            <person name="Luo H."/>
            <person name="Baker S.E."/>
            <person name="Pisabarro A.G."/>
            <person name="Walton J.D."/>
            <person name="Blanchette R.A."/>
            <person name="Henrissat B."/>
            <person name="Martin F."/>
            <person name="Cullen D."/>
            <person name="Hibbett D.S."/>
            <person name="Grigoriev I.V."/>
        </authorList>
    </citation>
    <scope>NUCLEOTIDE SEQUENCE [LARGE SCALE GENOMIC DNA]</scope>
    <source>
        <strain evidence="3">MUCL 33604</strain>
    </source>
</reference>
<protein>
    <recommendedName>
        <fullName evidence="4">Protein kinase domain-containing protein</fullName>
    </recommendedName>
</protein>
<keyword evidence="3" id="KW-1185">Reference proteome</keyword>
<dbReference type="InParanoid" id="A0A067PBP9"/>
<dbReference type="OrthoDB" id="2521594at2759"/>
<dbReference type="Proteomes" id="UP000027265">
    <property type="component" value="Unassembled WGS sequence"/>
</dbReference>
<dbReference type="EMBL" id="KL197740">
    <property type="protein sequence ID" value="KDQ52348.1"/>
    <property type="molecule type" value="Genomic_DNA"/>
</dbReference>
<dbReference type="HOGENOM" id="CLU_1046072_0_0_1"/>
<organism evidence="2 3">
    <name type="scientific">Jaapia argillacea MUCL 33604</name>
    <dbReference type="NCBI Taxonomy" id="933084"/>
    <lineage>
        <taxon>Eukaryota</taxon>
        <taxon>Fungi</taxon>
        <taxon>Dikarya</taxon>
        <taxon>Basidiomycota</taxon>
        <taxon>Agaricomycotina</taxon>
        <taxon>Agaricomycetes</taxon>
        <taxon>Agaricomycetidae</taxon>
        <taxon>Jaapiales</taxon>
        <taxon>Jaapiaceae</taxon>
        <taxon>Jaapia</taxon>
    </lineage>
</organism>
<feature type="chain" id="PRO_5001643032" description="Protein kinase domain-containing protein" evidence="1">
    <location>
        <begin position="20"/>
        <end position="266"/>
    </location>
</feature>
<accession>A0A067PBP9</accession>
<evidence type="ECO:0000313" key="3">
    <source>
        <dbReference type="Proteomes" id="UP000027265"/>
    </source>
</evidence>
<gene>
    <name evidence="2" type="ORF">JAAARDRAFT_50278</name>
</gene>
<proteinExistence type="predicted"/>
<keyword evidence="1" id="KW-0732">Signal</keyword>
<evidence type="ECO:0000256" key="1">
    <source>
        <dbReference type="SAM" id="SignalP"/>
    </source>
</evidence>
<name>A0A067PBP9_9AGAM</name>
<dbReference type="AlphaFoldDB" id="A0A067PBP9"/>